<dbReference type="SUPFAM" id="SSF56112">
    <property type="entry name" value="Protein kinase-like (PK-like)"/>
    <property type="match status" value="1"/>
</dbReference>
<dbReference type="EC" id="2.7.11.1" evidence="2"/>
<dbReference type="AlphaFoldDB" id="A0AAW0V2H2"/>
<feature type="region of interest" description="Disordered" evidence="11">
    <location>
        <begin position="354"/>
        <end position="524"/>
    </location>
</feature>
<evidence type="ECO:0000256" key="1">
    <source>
        <dbReference type="ARBA" id="ARBA00010886"/>
    </source>
</evidence>
<dbReference type="EMBL" id="JARAKH010000002">
    <property type="protein sequence ID" value="KAK8406142.1"/>
    <property type="molecule type" value="Genomic_DNA"/>
</dbReference>
<sequence length="603" mass="67383">MTTVEGIEVVREIGRGNYGSVWLVRQSGSCRNLVLKCVDLTHCSAAEVEAARQEVRILAGLRHPNIVSYKGSFEVGRRLNLLMGYCAGGDMASLIKRQRGHLFPEVKIVRWLIQITMALQYLHNRRILHRDLKTRNIFLTRSGLIKLGDFGIARILGSSHDMATTLVGTPYYMSPELFAGLPYNHKSDVWALGCCLYELTTLKHAFPARDIPGLISKISKGKIVGLDEQYSDDLRHLVLSLMTRSPEHRLSASQILRLPYIRQHMSLFLKDTSDNAKEMNGSEQLSMEKKILPDVLQDSGMSGVQPSSESKQPAITAHEHVAQHKHLVARRCCEIVPSEFESLQIAGDKIKLDERDRSEKKPSGIKECHCSRKEKLQQHPCNSGHLHSQSRARRRDSKELEGSGDSFQDHLSPSVVSSLTSHKAPTPPHSSLSARERRRQQRRGETENGKSSTSGHGHQGEKGDSESSSSLSPIEDSDEYSNSDTSTATPPRDYEEDFLQSLSSTLTETGSPSEGESEQTEEDNMGHLEVTISKLEDYLVAKMGKVQGRLVINVLKEEDDDDVVEGNWEARLREVEQLVGSKLDADVATTAWHLHLCYVLQHT</sequence>
<evidence type="ECO:0000256" key="9">
    <source>
        <dbReference type="ARBA" id="ARBA00048679"/>
    </source>
</evidence>
<gene>
    <name evidence="13" type="ORF">O3P69_007099</name>
</gene>
<organism evidence="13 14">
    <name type="scientific">Scylla paramamosain</name>
    <name type="common">Mud crab</name>
    <dbReference type="NCBI Taxonomy" id="85552"/>
    <lineage>
        <taxon>Eukaryota</taxon>
        <taxon>Metazoa</taxon>
        <taxon>Ecdysozoa</taxon>
        <taxon>Arthropoda</taxon>
        <taxon>Crustacea</taxon>
        <taxon>Multicrustacea</taxon>
        <taxon>Malacostraca</taxon>
        <taxon>Eumalacostraca</taxon>
        <taxon>Eucarida</taxon>
        <taxon>Decapoda</taxon>
        <taxon>Pleocyemata</taxon>
        <taxon>Brachyura</taxon>
        <taxon>Eubrachyura</taxon>
        <taxon>Portunoidea</taxon>
        <taxon>Portunidae</taxon>
        <taxon>Portuninae</taxon>
        <taxon>Scylla</taxon>
    </lineage>
</organism>
<feature type="domain" description="Protein kinase" evidence="12">
    <location>
        <begin position="7"/>
        <end position="261"/>
    </location>
</feature>
<name>A0AAW0V2H2_SCYPA</name>
<keyword evidence="14" id="KW-1185">Reference proteome</keyword>
<evidence type="ECO:0000256" key="8">
    <source>
        <dbReference type="ARBA" id="ARBA00047899"/>
    </source>
</evidence>
<evidence type="ECO:0000256" key="6">
    <source>
        <dbReference type="ARBA" id="ARBA00022777"/>
    </source>
</evidence>
<evidence type="ECO:0000313" key="13">
    <source>
        <dbReference type="EMBL" id="KAK8406145.1"/>
    </source>
</evidence>
<evidence type="ECO:0000256" key="5">
    <source>
        <dbReference type="ARBA" id="ARBA00022741"/>
    </source>
</evidence>
<feature type="compositionally biased region" description="Basic and acidic residues" evidence="11">
    <location>
        <begin position="354"/>
        <end position="377"/>
    </location>
</feature>
<keyword evidence="6" id="KW-0418">Kinase</keyword>
<dbReference type="Gene3D" id="3.30.200.20">
    <property type="entry name" value="Phosphorylase Kinase, domain 1"/>
    <property type="match status" value="1"/>
</dbReference>
<dbReference type="PROSITE" id="PS00108">
    <property type="entry name" value="PROTEIN_KINASE_ST"/>
    <property type="match status" value="1"/>
</dbReference>
<dbReference type="InterPro" id="IPR008271">
    <property type="entry name" value="Ser/Thr_kinase_AS"/>
</dbReference>
<dbReference type="Proteomes" id="UP001487740">
    <property type="component" value="Unassembled WGS sequence"/>
</dbReference>
<dbReference type="SMART" id="SM00220">
    <property type="entry name" value="S_TKc"/>
    <property type="match status" value="1"/>
</dbReference>
<dbReference type="CDD" id="cd08215">
    <property type="entry name" value="STKc_Nek"/>
    <property type="match status" value="1"/>
</dbReference>
<dbReference type="InterPro" id="IPR051131">
    <property type="entry name" value="NEK_Ser/Thr_kinase_NIMA"/>
</dbReference>
<dbReference type="Gene3D" id="1.10.510.10">
    <property type="entry name" value="Transferase(Phosphotransferase) domain 1"/>
    <property type="match status" value="1"/>
</dbReference>
<dbReference type="GO" id="GO:0005524">
    <property type="term" value="F:ATP binding"/>
    <property type="evidence" value="ECO:0007669"/>
    <property type="project" value="UniProtKB-UniRule"/>
</dbReference>
<dbReference type="InterPro" id="IPR011009">
    <property type="entry name" value="Kinase-like_dom_sf"/>
</dbReference>
<dbReference type="PROSITE" id="PS00107">
    <property type="entry name" value="PROTEIN_KINASE_ATP"/>
    <property type="match status" value="1"/>
</dbReference>
<comment type="similarity">
    <text evidence="1">Belongs to the protein kinase superfamily. NEK Ser/Thr protein kinase family. NIMA subfamily.</text>
</comment>
<dbReference type="InterPro" id="IPR000719">
    <property type="entry name" value="Prot_kinase_dom"/>
</dbReference>
<evidence type="ECO:0000313" key="14">
    <source>
        <dbReference type="Proteomes" id="UP001487740"/>
    </source>
</evidence>
<evidence type="ECO:0000256" key="3">
    <source>
        <dbReference type="ARBA" id="ARBA00022527"/>
    </source>
</evidence>
<dbReference type="EMBL" id="JARAKH010000002">
    <property type="protein sequence ID" value="KAK8406145.1"/>
    <property type="molecule type" value="Genomic_DNA"/>
</dbReference>
<keyword evidence="4" id="KW-0808">Transferase</keyword>
<keyword evidence="7 10" id="KW-0067">ATP-binding</keyword>
<feature type="compositionally biased region" description="Low complexity" evidence="11">
    <location>
        <begin position="500"/>
        <end position="514"/>
    </location>
</feature>
<feature type="binding site" evidence="10">
    <location>
        <position position="36"/>
    </location>
    <ligand>
        <name>ATP</name>
        <dbReference type="ChEBI" id="CHEBI:30616"/>
    </ligand>
</feature>
<dbReference type="InterPro" id="IPR017441">
    <property type="entry name" value="Protein_kinase_ATP_BS"/>
</dbReference>
<dbReference type="EMBL" id="JARAKH010000002">
    <property type="protein sequence ID" value="KAK8406143.1"/>
    <property type="molecule type" value="Genomic_DNA"/>
</dbReference>
<dbReference type="PANTHER" id="PTHR44899">
    <property type="entry name" value="CAMK FAMILY PROTEIN KINASE"/>
    <property type="match status" value="1"/>
</dbReference>
<feature type="compositionally biased region" description="Polar residues" evidence="11">
    <location>
        <begin position="405"/>
        <end position="433"/>
    </location>
</feature>
<evidence type="ECO:0000256" key="7">
    <source>
        <dbReference type="ARBA" id="ARBA00022840"/>
    </source>
</evidence>
<comment type="catalytic activity">
    <reaction evidence="9">
        <text>L-seryl-[protein] + ATP = O-phospho-L-seryl-[protein] + ADP + H(+)</text>
        <dbReference type="Rhea" id="RHEA:17989"/>
        <dbReference type="Rhea" id="RHEA-COMP:9863"/>
        <dbReference type="Rhea" id="RHEA-COMP:11604"/>
        <dbReference type="ChEBI" id="CHEBI:15378"/>
        <dbReference type="ChEBI" id="CHEBI:29999"/>
        <dbReference type="ChEBI" id="CHEBI:30616"/>
        <dbReference type="ChEBI" id="CHEBI:83421"/>
        <dbReference type="ChEBI" id="CHEBI:456216"/>
        <dbReference type="EC" id="2.7.11.1"/>
    </reaction>
</comment>
<comment type="catalytic activity">
    <reaction evidence="8">
        <text>L-threonyl-[protein] + ATP = O-phospho-L-threonyl-[protein] + ADP + H(+)</text>
        <dbReference type="Rhea" id="RHEA:46608"/>
        <dbReference type="Rhea" id="RHEA-COMP:11060"/>
        <dbReference type="Rhea" id="RHEA-COMP:11605"/>
        <dbReference type="ChEBI" id="CHEBI:15378"/>
        <dbReference type="ChEBI" id="CHEBI:30013"/>
        <dbReference type="ChEBI" id="CHEBI:30616"/>
        <dbReference type="ChEBI" id="CHEBI:61977"/>
        <dbReference type="ChEBI" id="CHEBI:456216"/>
        <dbReference type="EC" id="2.7.11.1"/>
    </reaction>
</comment>
<protein>
    <recommendedName>
        <fullName evidence="2">non-specific serine/threonine protein kinase</fullName>
        <ecNumber evidence="2">2.7.11.1</ecNumber>
    </recommendedName>
</protein>
<dbReference type="Pfam" id="PF00069">
    <property type="entry name" value="Pkinase"/>
    <property type="match status" value="1"/>
</dbReference>
<dbReference type="PANTHER" id="PTHR44899:SF7">
    <property type="entry name" value="NIMA-RELATED KINASE"/>
    <property type="match status" value="1"/>
</dbReference>
<keyword evidence="3" id="KW-0723">Serine/threonine-protein kinase</keyword>
<keyword evidence="5 10" id="KW-0547">Nucleotide-binding</keyword>
<dbReference type="PROSITE" id="PS50011">
    <property type="entry name" value="PROTEIN_KINASE_DOM"/>
    <property type="match status" value="1"/>
</dbReference>
<comment type="caution">
    <text evidence="13">The sequence shown here is derived from an EMBL/GenBank/DDBJ whole genome shotgun (WGS) entry which is preliminary data.</text>
</comment>
<evidence type="ECO:0000256" key="2">
    <source>
        <dbReference type="ARBA" id="ARBA00012513"/>
    </source>
</evidence>
<dbReference type="EMBL" id="JARAKH010000002">
    <property type="protein sequence ID" value="KAK8406144.1"/>
    <property type="molecule type" value="Genomic_DNA"/>
</dbReference>
<proteinExistence type="inferred from homology"/>
<accession>A0AAW0V2H2</accession>
<dbReference type="GO" id="GO:0004674">
    <property type="term" value="F:protein serine/threonine kinase activity"/>
    <property type="evidence" value="ECO:0007669"/>
    <property type="project" value="UniProtKB-KW"/>
</dbReference>
<evidence type="ECO:0000256" key="10">
    <source>
        <dbReference type="PROSITE-ProRule" id="PRU10141"/>
    </source>
</evidence>
<evidence type="ECO:0000256" key="11">
    <source>
        <dbReference type="SAM" id="MobiDB-lite"/>
    </source>
</evidence>
<evidence type="ECO:0000259" key="12">
    <source>
        <dbReference type="PROSITE" id="PS50011"/>
    </source>
</evidence>
<reference evidence="13 14" key="1">
    <citation type="submission" date="2023-03" db="EMBL/GenBank/DDBJ databases">
        <title>High-quality genome of Scylla paramamosain provides insights in environmental adaptation.</title>
        <authorList>
            <person name="Zhang L."/>
        </authorList>
    </citation>
    <scope>NUCLEOTIDE SEQUENCE [LARGE SCALE GENOMIC DNA]</scope>
    <source>
        <strain evidence="13">LZ_2023a</strain>
        <tissue evidence="13">Muscle</tissue>
    </source>
</reference>
<evidence type="ECO:0000256" key="4">
    <source>
        <dbReference type="ARBA" id="ARBA00022679"/>
    </source>
</evidence>